<dbReference type="Gene3D" id="3.40.50.300">
    <property type="entry name" value="P-loop containing nucleotide triphosphate hydrolases"/>
    <property type="match status" value="1"/>
</dbReference>
<keyword evidence="1" id="KW-0808">Transferase</keyword>
<dbReference type="AlphaFoldDB" id="A0A852SPM7"/>
<proteinExistence type="predicted"/>
<dbReference type="NCBIfam" id="NF005115">
    <property type="entry name" value="PRK06547.1"/>
    <property type="match status" value="1"/>
</dbReference>
<protein>
    <submittedName>
        <fullName evidence="1">Uridine kinase</fullName>
    </submittedName>
</protein>
<keyword evidence="2" id="KW-1185">Reference proteome</keyword>
<evidence type="ECO:0000313" key="2">
    <source>
        <dbReference type="Proteomes" id="UP000549913"/>
    </source>
</evidence>
<organism evidence="1 2">
    <name type="scientific">Herbiconiux flava</name>
    <dbReference type="NCBI Taxonomy" id="881268"/>
    <lineage>
        <taxon>Bacteria</taxon>
        <taxon>Bacillati</taxon>
        <taxon>Actinomycetota</taxon>
        <taxon>Actinomycetes</taxon>
        <taxon>Micrococcales</taxon>
        <taxon>Microbacteriaceae</taxon>
        <taxon>Herbiconiux</taxon>
    </lineage>
</organism>
<dbReference type="RefSeq" id="WP_179547830.1">
    <property type="nucleotide sequence ID" value="NZ_BSEW01000001.1"/>
</dbReference>
<dbReference type="EMBL" id="JACCBM010000001">
    <property type="protein sequence ID" value="NYD70752.1"/>
    <property type="molecule type" value="Genomic_DNA"/>
</dbReference>
<keyword evidence="1" id="KW-0418">Kinase</keyword>
<dbReference type="GO" id="GO:0016301">
    <property type="term" value="F:kinase activity"/>
    <property type="evidence" value="ECO:0007669"/>
    <property type="project" value="UniProtKB-KW"/>
</dbReference>
<reference evidence="1 2" key="1">
    <citation type="submission" date="2020-07" db="EMBL/GenBank/DDBJ databases">
        <title>Sequencing the genomes of 1000 actinobacteria strains.</title>
        <authorList>
            <person name="Klenk H.-P."/>
        </authorList>
    </citation>
    <scope>NUCLEOTIDE SEQUENCE [LARGE SCALE GENOMIC DNA]</scope>
    <source>
        <strain evidence="1 2">DSM 26474</strain>
    </source>
</reference>
<gene>
    <name evidence="1" type="ORF">BJ984_001910</name>
</gene>
<name>A0A852SPM7_9MICO</name>
<dbReference type="Proteomes" id="UP000549913">
    <property type="component" value="Unassembled WGS sequence"/>
</dbReference>
<dbReference type="SUPFAM" id="SSF52540">
    <property type="entry name" value="P-loop containing nucleoside triphosphate hydrolases"/>
    <property type="match status" value="1"/>
</dbReference>
<accession>A0A852SPM7</accession>
<evidence type="ECO:0000313" key="1">
    <source>
        <dbReference type="EMBL" id="NYD70752.1"/>
    </source>
</evidence>
<dbReference type="InterPro" id="IPR027417">
    <property type="entry name" value="P-loop_NTPase"/>
</dbReference>
<comment type="caution">
    <text evidence="1">The sequence shown here is derived from an EMBL/GenBank/DDBJ whole genome shotgun (WGS) entry which is preliminary data.</text>
</comment>
<sequence>MTVILIDGPSGSGKTVLAERMRAGWVGGDRPTLVHLDDMYPGWDGLEAASALLVTELLEPLRAGRPAGWRRWDWAGDTAAEWHGVDPAHPLIVEGCGAMSRRAVELADLTVWVEADEVERKRRALERDGELYAREWERWDAQWRTFVAREQPRAAATFVVPT</sequence>